<dbReference type="RefSeq" id="WP_233392860.1">
    <property type="nucleotide sequence ID" value="NZ_JAJTWT010000005.1"/>
</dbReference>
<evidence type="ECO:0000259" key="4">
    <source>
        <dbReference type="Pfam" id="PF00669"/>
    </source>
</evidence>
<dbReference type="Gene3D" id="2.170.280.10">
    <property type="entry name" value="f41 fragment of flagellin, middle domain"/>
    <property type="match status" value="1"/>
</dbReference>
<evidence type="ECO:0000256" key="1">
    <source>
        <dbReference type="ARBA" id="ARBA00005709"/>
    </source>
</evidence>
<dbReference type="EMBL" id="JAJTWT010000005">
    <property type="protein sequence ID" value="MCE4538429.1"/>
    <property type="molecule type" value="Genomic_DNA"/>
</dbReference>
<protein>
    <recommendedName>
        <fullName evidence="3">Flagellin</fullName>
    </recommendedName>
</protein>
<evidence type="ECO:0000259" key="5">
    <source>
        <dbReference type="Pfam" id="PF00700"/>
    </source>
</evidence>
<evidence type="ECO:0000313" key="7">
    <source>
        <dbReference type="Proteomes" id="UP001201463"/>
    </source>
</evidence>
<name>A0ABS8XBV8_9BURK</name>
<dbReference type="Proteomes" id="UP001201463">
    <property type="component" value="Unassembled WGS sequence"/>
</dbReference>
<dbReference type="InterPro" id="IPR001029">
    <property type="entry name" value="Flagellin_N"/>
</dbReference>
<reference evidence="6 7" key="1">
    <citation type="submission" date="2021-12" db="EMBL/GenBank/DDBJ databases">
        <title>Genome seq of p7.</title>
        <authorList>
            <person name="Seo T."/>
        </authorList>
    </citation>
    <scope>NUCLEOTIDE SEQUENCE [LARGE SCALE GENOMIC DNA]</scope>
    <source>
        <strain evidence="6 7">P7</strain>
    </source>
</reference>
<dbReference type="PANTHER" id="PTHR42792:SF2">
    <property type="entry name" value="FLAGELLIN"/>
    <property type="match status" value="1"/>
</dbReference>
<feature type="domain" description="Flagellin C-terminal" evidence="5">
    <location>
        <begin position="201"/>
        <end position="286"/>
    </location>
</feature>
<evidence type="ECO:0000256" key="3">
    <source>
        <dbReference type="RuleBase" id="RU362073"/>
    </source>
</evidence>
<comment type="similarity">
    <text evidence="1 3">Belongs to the bacterial flagellin family.</text>
</comment>
<dbReference type="InterPro" id="IPR042187">
    <property type="entry name" value="Flagellin_C_sub2"/>
</dbReference>
<keyword evidence="6" id="KW-0966">Cell projection</keyword>
<dbReference type="InterPro" id="IPR046358">
    <property type="entry name" value="Flagellin_C"/>
</dbReference>
<gene>
    <name evidence="6" type="ORF">LXT12_14330</name>
</gene>
<sequence length="289" mass="30255">MPQVINTNLASLNAQRNTAMSQSSLAVSMQRLSSGLRVNSAKDDAAGLAIAERMNAQVRGSQVAIRNSNDGISLAQTAEGALAKVGDALQRMRELAVQSRNATNTSADKDSLDKEFGELAKEIQRVLGGTTFNGKAVLATESGTQTFQVGANTTANDRIDIVTSNMTTATEITTVAGTDNTGAGRAVIDNTATGTTIDTVITNIDTALDKVNGERATLGASQNRFDAVISNLQVAVENQSASRSRIMDADFAQETANLSRAQILQQAGNTMVAQANQLPQQVLALLRGG</sequence>
<dbReference type="PANTHER" id="PTHR42792">
    <property type="entry name" value="FLAGELLIN"/>
    <property type="match status" value="1"/>
</dbReference>
<keyword evidence="6" id="KW-0969">Cilium</keyword>
<dbReference type="SUPFAM" id="SSF64518">
    <property type="entry name" value="Phase 1 flagellin"/>
    <property type="match status" value="1"/>
</dbReference>
<dbReference type="Pfam" id="PF00669">
    <property type="entry name" value="Flagellin_N"/>
    <property type="match status" value="1"/>
</dbReference>
<comment type="function">
    <text evidence="3">Flagellin is the subunit protein which polymerizes to form the filaments of bacterial flagella.</text>
</comment>
<dbReference type="Pfam" id="PF00700">
    <property type="entry name" value="Flagellin_C"/>
    <property type="match status" value="1"/>
</dbReference>
<keyword evidence="3" id="KW-0964">Secreted</keyword>
<keyword evidence="6" id="KW-0282">Flagellum</keyword>
<feature type="domain" description="Flagellin N-terminal" evidence="4">
    <location>
        <begin position="5"/>
        <end position="140"/>
    </location>
</feature>
<comment type="caution">
    <text evidence="6">The sequence shown here is derived from an EMBL/GenBank/DDBJ whole genome shotgun (WGS) entry which is preliminary data.</text>
</comment>
<dbReference type="PRINTS" id="PR00207">
    <property type="entry name" value="FLAGELLIN"/>
</dbReference>
<evidence type="ECO:0000313" key="6">
    <source>
        <dbReference type="EMBL" id="MCE4538429.1"/>
    </source>
</evidence>
<comment type="subcellular location">
    <subcellularLocation>
        <location evidence="3">Secreted</location>
    </subcellularLocation>
    <subcellularLocation>
        <location evidence="3">Bacterial flagellum</location>
    </subcellularLocation>
</comment>
<keyword evidence="7" id="KW-1185">Reference proteome</keyword>
<dbReference type="Gene3D" id="6.10.10.10">
    <property type="entry name" value="Flagellar export chaperone, C-terminal domain"/>
    <property type="match status" value="1"/>
</dbReference>
<accession>A0ABS8XBV8</accession>
<dbReference type="InterPro" id="IPR001492">
    <property type="entry name" value="Flagellin"/>
</dbReference>
<dbReference type="Gene3D" id="6.10.280.190">
    <property type="match status" value="1"/>
</dbReference>
<proteinExistence type="inferred from homology"/>
<dbReference type="Gene3D" id="1.20.1330.10">
    <property type="entry name" value="f41 fragment of flagellin, N-terminal domain"/>
    <property type="match status" value="1"/>
</dbReference>
<evidence type="ECO:0000256" key="2">
    <source>
        <dbReference type="ARBA" id="ARBA00023143"/>
    </source>
</evidence>
<organism evidence="6 7">
    <name type="scientific">Pelomonas caseinilytica</name>
    <dbReference type="NCBI Taxonomy" id="2906763"/>
    <lineage>
        <taxon>Bacteria</taxon>
        <taxon>Pseudomonadati</taxon>
        <taxon>Pseudomonadota</taxon>
        <taxon>Betaproteobacteria</taxon>
        <taxon>Burkholderiales</taxon>
        <taxon>Sphaerotilaceae</taxon>
        <taxon>Roseateles</taxon>
    </lineage>
</organism>
<keyword evidence="2 3" id="KW-0975">Bacterial flagellum</keyword>